<organism evidence="1 2">
    <name type="scientific">Perkinsus chesapeaki</name>
    <name type="common">Clam parasite</name>
    <name type="synonym">Perkinsus andrewsi</name>
    <dbReference type="NCBI Taxonomy" id="330153"/>
    <lineage>
        <taxon>Eukaryota</taxon>
        <taxon>Sar</taxon>
        <taxon>Alveolata</taxon>
        <taxon>Perkinsozoa</taxon>
        <taxon>Perkinsea</taxon>
        <taxon>Perkinsida</taxon>
        <taxon>Perkinsidae</taxon>
        <taxon>Perkinsus</taxon>
    </lineage>
</organism>
<evidence type="ECO:0000313" key="1">
    <source>
        <dbReference type="EMBL" id="KAF4676779.1"/>
    </source>
</evidence>
<reference evidence="1 2" key="1">
    <citation type="submission" date="2020-04" db="EMBL/GenBank/DDBJ databases">
        <title>Perkinsus chesapeaki whole genome sequence.</title>
        <authorList>
            <person name="Bogema D.R."/>
        </authorList>
    </citation>
    <scope>NUCLEOTIDE SEQUENCE [LARGE SCALE GENOMIC DNA]</scope>
    <source>
        <strain evidence="1">ATCC PRA-425</strain>
    </source>
</reference>
<sequence>MIAGKVLPSPQDPMALKGTSLSAMAEACFFTYKLDYSICESNDDTCYQITISAADVQRQMTRFYHSPSRSSPPPLDLVGLLAMFDHDWISVFARECPPMMMVVALITLEIYSSIGEPAVALQAVMPRLRIVLESGFNLTNPTDHQPSLFEVRRVLEAAMASPAWHHWKLTWPLEVALDHAIAELNKANEPKRKLNVDIIVAWCREELAWLDQLVGLIPEGGINVEEASADYSMFLQGDAPNHSPQGLLRLLMESIASGSFSLHFLHLGNARGCNSILVSKALVYNGPCLHLLCKAHGAKLFRVPDKCPVCGQGNARVRIVSIQGGAQPRKPVDGAGNFQSSGVIGLSPSEIIDAWQGYLIFLLQQKVIGGQKTMVKKKLVQEKAQSLKARYPEVVLPLPPCRFGGYKIFYQLILHGDLKQRYDELVKTYMETRTQYRDTLSRIQTAKRQVAQAREVQDAMEGICRQSEITTRASTTPKTILRGASCLGELTGFRAVSGAQISVTGKRRTPF</sequence>
<dbReference type="OrthoDB" id="426718at2759"/>
<protein>
    <submittedName>
        <fullName evidence="1">Uncharacterized protein</fullName>
    </submittedName>
</protein>
<keyword evidence="2" id="KW-1185">Reference proteome</keyword>
<proteinExistence type="predicted"/>
<evidence type="ECO:0000313" key="2">
    <source>
        <dbReference type="Proteomes" id="UP000591131"/>
    </source>
</evidence>
<accession>A0A7J6MYS4</accession>
<gene>
    <name evidence="1" type="ORF">FOL47_004950</name>
</gene>
<name>A0A7J6MYS4_PERCH</name>
<dbReference type="EMBL" id="JAAPAO010000028">
    <property type="protein sequence ID" value="KAF4676779.1"/>
    <property type="molecule type" value="Genomic_DNA"/>
</dbReference>
<comment type="caution">
    <text evidence="1">The sequence shown here is derived from an EMBL/GenBank/DDBJ whole genome shotgun (WGS) entry which is preliminary data.</text>
</comment>
<dbReference type="Proteomes" id="UP000591131">
    <property type="component" value="Unassembled WGS sequence"/>
</dbReference>
<dbReference type="AlphaFoldDB" id="A0A7J6MYS4"/>